<accession>A0A1H5STP5</accession>
<keyword evidence="1 8" id="KW-0540">Nuclease</keyword>
<proteinExistence type="inferred from homology"/>
<evidence type="ECO:0000256" key="2">
    <source>
        <dbReference type="ARBA" id="ARBA00022723"/>
    </source>
</evidence>
<keyword evidence="8" id="KW-0464">Manganese</keyword>
<evidence type="ECO:0000256" key="8">
    <source>
        <dbReference type="HAMAP-Rule" id="MF_01470"/>
    </source>
</evidence>
<dbReference type="Gene3D" id="3.100.10.20">
    <property type="entry name" value="CRISPR-associated endonuclease Cas1, N-terminal domain"/>
    <property type="match status" value="1"/>
</dbReference>
<dbReference type="GO" id="GO:0051607">
    <property type="term" value="P:defense response to virus"/>
    <property type="evidence" value="ECO:0007669"/>
    <property type="project" value="UniProtKB-UniRule"/>
</dbReference>
<gene>
    <name evidence="8" type="primary">cas1</name>
    <name evidence="9" type="ORF">SAMN05216334_10380</name>
</gene>
<keyword evidence="7 8" id="KW-0238">DNA-binding</keyword>
<evidence type="ECO:0000256" key="4">
    <source>
        <dbReference type="ARBA" id="ARBA00022801"/>
    </source>
</evidence>
<sequence>MPDEATLSKPPSSRLLIKVTRDSLPQVKDKYPFIYLERGRLEIDDSSIKWIDCEANVVRLPIATVNCLLLGPGTSITHEAVKVIAQSNCNVCWVGEDSLLFYANGQTPTADTRNMREQIKLSTDPKKSVEVARRMFARRFPEADLMGKSLKEMMGMEGYRVRALYEQKGKEYGVGWKGRSFTPGKFELGDITNQVLTASNAALYGILSSAVHSMGYSPHIGFIHSGSPLPFVYDLADLYKEYLCIDLAFSLTLEMAGRYNKHKVSDAFRQRVIETDLLGKIGQDIESILGVKNARCDSQ</sequence>
<dbReference type="GO" id="GO:0003677">
    <property type="term" value="F:DNA binding"/>
    <property type="evidence" value="ECO:0007669"/>
    <property type="project" value="UniProtKB-KW"/>
</dbReference>
<dbReference type="Gene3D" id="1.20.120.920">
    <property type="entry name" value="CRISPR-associated endonuclease Cas1, C-terminal domain"/>
    <property type="match status" value="1"/>
</dbReference>
<organism evidence="9 10">
    <name type="scientific">Nitrosomonas ureae</name>
    <dbReference type="NCBI Taxonomy" id="44577"/>
    <lineage>
        <taxon>Bacteria</taxon>
        <taxon>Pseudomonadati</taxon>
        <taxon>Pseudomonadota</taxon>
        <taxon>Betaproteobacteria</taxon>
        <taxon>Nitrosomonadales</taxon>
        <taxon>Nitrosomonadaceae</taxon>
        <taxon>Nitrosomonas</taxon>
    </lineage>
</organism>
<dbReference type="GO" id="GO:0004520">
    <property type="term" value="F:DNA endonuclease activity"/>
    <property type="evidence" value="ECO:0007669"/>
    <property type="project" value="InterPro"/>
</dbReference>
<feature type="binding site" evidence="8">
    <location>
        <position position="157"/>
    </location>
    <ligand>
        <name>Mn(2+)</name>
        <dbReference type="ChEBI" id="CHEBI:29035"/>
    </ligand>
</feature>
<keyword evidence="6 8" id="KW-0051">Antiviral defense</keyword>
<dbReference type="InterPro" id="IPR033641">
    <property type="entry name" value="Cas1_I-E"/>
</dbReference>
<dbReference type="EMBL" id="FNUX01000003">
    <property type="protein sequence ID" value="SEF53840.1"/>
    <property type="molecule type" value="Genomic_DNA"/>
</dbReference>
<name>A0A1H5STP5_9PROT</name>
<evidence type="ECO:0000256" key="1">
    <source>
        <dbReference type="ARBA" id="ARBA00022722"/>
    </source>
</evidence>
<feature type="binding site" evidence="8">
    <location>
        <position position="224"/>
    </location>
    <ligand>
        <name>Mn(2+)</name>
        <dbReference type="ChEBI" id="CHEBI:29035"/>
    </ligand>
</feature>
<dbReference type="PANTHER" id="PTHR34353:SF3">
    <property type="entry name" value="CRISPR-ASSOCIATED ENDONUCLEASE CAS1"/>
    <property type="match status" value="1"/>
</dbReference>
<dbReference type="GO" id="GO:0043571">
    <property type="term" value="P:maintenance of CRISPR repeat elements"/>
    <property type="evidence" value="ECO:0007669"/>
    <property type="project" value="UniProtKB-UniRule"/>
</dbReference>
<reference evidence="9 10" key="1">
    <citation type="submission" date="2016-10" db="EMBL/GenBank/DDBJ databases">
        <authorList>
            <person name="de Groot N.N."/>
        </authorList>
    </citation>
    <scope>NUCLEOTIDE SEQUENCE [LARGE SCALE GENOMIC DNA]</scope>
    <source>
        <strain evidence="9 10">Nm13</strain>
    </source>
</reference>
<dbReference type="GO" id="GO:0046872">
    <property type="term" value="F:metal ion binding"/>
    <property type="evidence" value="ECO:0007669"/>
    <property type="project" value="UniProtKB-UniRule"/>
</dbReference>
<dbReference type="InterPro" id="IPR019851">
    <property type="entry name" value="CRISPR-assoc_Cas1_ECOLI"/>
</dbReference>
<dbReference type="Proteomes" id="UP000236753">
    <property type="component" value="Unassembled WGS sequence"/>
</dbReference>
<evidence type="ECO:0000313" key="9">
    <source>
        <dbReference type="EMBL" id="SEF53840.1"/>
    </source>
</evidence>
<dbReference type="PANTHER" id="PTHR34353">
    <property type="entry name" value="CRISPR-ASSOCIATED ENDONUCLEASE CAS1 1"/>
    <property type="match status" value="1"/>
</dbReference>
<dbReference type="CDD" id="cd09719">
    <property type="entry name" value="Cas1_I-E"/>
    <property type="match status" value="1"/>
</dbReference>
<evidence type="ECO:0000256" key="3">
    <source>
        <dbReference type="ARBA" id="ARBA00022759"/>
    </source>
</evidence>
<dbReference type="Pfam" id="PF01867">
    <property type="entry name" value="Cas_Cas1"/>
    <property type="match status" value="1"/>
</dbReference>
<dbReference type="RefSeq" id="WP_103965560.1">
    <property type="nucleotide sequence ID" value="NZ_FNUX01000003.1"/>
</dbReference>
<comment type="similarity">
    <text evidence="8">Belongs to the CRISPR-associated endonuclease Cas1 family.</text>
</comment>
<dbReference type="NCBIfam" id="TIGR03638">
    <property type="entry name" value="cas1_ECOLI"/>
    <property type="match status" value="1"/>
</dbReference>
<dbReference type="HAMAP" id="MF_01470">
    <property type="entry name" value="Cas1"/>
    <property type="match status" value="1"/>
</dbReference>
<comment type="function">
    <text evidence="8">CRISPR (clustered regularly interspaced short palindromic repeat), is an adaptive immune system that provides protection against mobile genetic elements (viruses, transposable elements and conjugative plasmids). CRISPR clusters contain spacers, sequences complementary to antecedent mobile elements, and target invading nucleic acids. CRISPR clusters are transcribed and processed into CRISPR RNA (crRNA). Acts as a dsDNA endonuclease. Involved in the integration of spacer DNA into the CRISPR cassette.</text>
</comment>
<dbReference type="InterPro" id="IPR002729">
    <property type="entry name" value="CRISPR-assoc_Cas1"/>
</dbReference>
<comment type="cofactor">
    <cofactor evidence="8">
        <name>Mg(2+)</name>
        <dbReference type="ChEBI" id="CHEBI:18420"/>
    </cofactor>
    <cofactor evidence="8">
        <name>Mn(2+)</name>
        <dbReference type="ChEBI" id="CHEBI:29035"/>
    </cofactor>
</comment>
<dbReference type="InterPro" id="IPR042211">
    <property type="entry name" value="CRISPR-assoc_Cas1_N"/>
</dbReference>
<feature type="binding site" evidence="8">
    <location>
        <position position="237"/>
    </location>
    <ligand>
        <name>Mn(2+)</name>
        <dbReference type="ChEBI" id="CHEBI:29035"/>
    </ligand>
</feature>
<dbReference type="GO" id="GO:0016787">
    <property type="term" value="F:hydrolase activity"/>
    <property type="evidence" value="ECO:0007669"/>
    <property type="project" value="UniProtKB-KW"/>
</dbReference>
<dbReference type="InterPro" id="IPR050646">
    <property type="entry name" value="Cas1"/>
</dbReference>
<keyword evidence="5 8" id="KW-0460">Magnesium</keyword>
<evidence type="ECO:0000313" key="10">
    <source>
        <dbReference type="Proteomes" id="UP000236753"/>
    </source>
</evidence>
<dbReference type="OrthoDB" id="9777847at2"/>
<evidence type="ECO:0000256" key="5">
    <source>
        <dbReference type="ARBA" id="ARBA00022842"/>
    </source>
</evidence>
<evidence type="ECO:0000256" key="7">
    <source>
        <dbReference type="ARBA" id="ARBA00023125"/>
    </source>
</evidence>
<dbReference type="NCBIfam" id="TIGR00287">
    <property type="entry name" value="cas1"/>
    <property type="match status" value="2"/>
</dbReference>
<keyword evidence="2 8" id="KW-0479">Metal-binding</keyword>
<evidence type="ECO:0000256" key="6">
    <source>
        <dbReference type="ARBA" id="ARBA00023118"/>
    </source>
</evidence>
<keyword evidence="3 8" id="KW-0255">Endonuclease</keyword>
<dbReference type="EC" id="3.1.-.-" evidence="8"/>
<comment type="subunit">
    <text evidence="8">Homodimer, forms a heterotetramer with a Cas2 homodimer.</text>
</comment>
<protein>
    <recommendedName>
        <fullName evidence="8">CRISPR-associated endonuclease Cas1</fullName>
        <ecNumber evidence="8">3.1.-.-</ecNumber>
    </recommendedName>
</protein>
<dbReference type="InterPro" id="IPR042206">
    <property type="entry name" value="CRISPR-assoc_Cas1_C"/>
</dbReference>
<keyword evidence="4 8" id="KW-0378">Hydrolase</keyword>
<dbReference type="AlphaFoldDB" id="A0A1H5STP5"/>